<dbReference type="AlphaFoldDB" id="A0A5B8XRQ5"/>
<feature type="signal peptide" evidence="1">
    <location>
        <begin position="1"/>
        <end position="23"/>
    </location>
</feature>
<keyword evidence="1" id="KW-0732">Signal</keyword>
<reference evidence="2 3" key="1">
    <citation type="submission" date="2019-08" db="EMBL/GenBank/DDBJ databases">
        <authorList>
            <person name="Liang Q."/>
        </authorList>
    </citation>
    <scope>NUCLEOTIDE SEQUENCE [LARGE SCALE GENOMIC DNA]</scope>
    <source>
        <strain evidence="2 3">V1718</strain>
    </source>
</reference>
<dbReference type="EMBL" id="CP042467">
    <property type="protein sequence ID" value="QED27628.1"/>
    <property type="molecule type" value="Genomic_DNA"/>
</dbReference>
<accession>A0A5B8XRQ5</accession>
<feature type="chain" id="PRO_5022784013" evidence="1">
    <location>
        <begin position="24"/>
        <end position="956"/>
    </location>
</feature>
<gene>
    <name evidence="2" type="ORF">FRD01_10325</name>
</gene>
<evidence type="ECO:0000256" key="1">
    <source>
        <dbReference type="SAM" id="SignalP"/>
    </source>
</evidence>
<dbReference type="Proteomes" id="UP000321595">
    <property type="component" value="Chromosome"/>
</dbReference>
<protein>
    <submittedName>
        <fullName evidence="2">Uncharacterized protein</fullName>
    </submittedName>
</protein>
<dbReference type="OrthoDB" id="219532at2"/>
<keyword evidence="3" id="KW-1185">Reference proteome</keyword>
<evidence type="ECO:0000313" key="3">
    <source>
        <dbReference type="Proteomes" id="UP000321595"/>
    </source>
</evidence>
<dbReference type="PROSITE" id="PS51257">
    <property type="entry name" value="PROKAR_LIPOPROTEIN"/>
    <property type="match status" value="1"/>
</dbReference>
<dbReference type="RefSeq" id="WP_146959333.1">
    <property type="nucleotide sequence ID" value="NZ_CP042467.1"/>
</dbReference>
<name>A0A5B8XRQ5_9DELT</name>
<proteinExistence type="predicted"/>
<evidence type="ECO:0000313" key="2">
    <source>
        <dbReference type="EMBL" id="QED27628.1"/>
    </source>
</evidence>
<organism evidence="2 3">
    <name type="scientific">Microvenator marinus</name>
    <dbReference type="NCBI Taxonomy" id="2600177"/>
    <lineage>
        <taxon>Bacteria</taxon>
        <taxon>Deltaproteobacteria</taxon>
        <taxon>Bradymonadales</taxon>
        <taxon>Microvenatoraceae</taxon>
        <taxon>Microvenator</taxon>
    </lineage>
</organism>
<sequence length="956" mass="104929">MKPKILNLLVLALVACSSPQKPAPQPEALVTEPAAPVYEDIGPQLQSQEMMAEGEVQTGSAKAEASYCTKTHCYVSVVSEIPFNQGELSVEAKNHGVAFVVPKGAMVRFVGDVPEQFTLHYTSPPHLSIYNAMPASTAEVSVDASDATKTGDSLVTEFWAALETYYTSTPMRSFAVARAGQKAGTPPTPGRTLTDFGRVMELYSGVTSVREALQFDRGLQLRREDKATVALKDVQALELPAHPWDQMIAELETKPALEEMAQYVPVDMAYLHFHDLRDFVGLARELDEWVTPLSQAMEERGGNSHFVQAYERQLVVERTGLSEALGHVATDGVALLVGDPFLREGTDVSLMFKVRQKPALDAALSAFEAKAKARRPDMDEARFKEGDHVIRRIFTPDGDIEQNRVDVGELVIISNSRGAIRHILAAIDGKAPTLAQSGDFKYMRARYPFSKEAEDGFIFISDAFVMNAISPRTKILAGRRVEALSELQAVQSGFLMHGWFEGVAAKTTDEVVKAGHLMPEDLVHTNGQKISVDERGPRSAWGRPRLMVPLRDLSLDKVTLDEKQAYERFATTYQQYWRGVIDPIGVRINREGASINLDARMLPIIDASDYNELRDFVGNARVVPVGESGFAWVGAIGENARLRQELESVGRSFMGQKFGLGWLGDWVSIGAMERSGILDAATMVHQADAKRMQNELPAELSGVLSRLPLYLMVHLKNTAVFGGILASLKTMADDSAPGLIDWGQVEPYNEIPVVRVGTSQSGQSATGVPVALYYATVGDIWVISFEETTLHIQIDRLLSGKHPVKVVGDDLGREPAQAAFNGQFENEFLKLAFLSVLELESRRSAWSSLFLHEDLMRGQPQLKGADPEVLREASLAFLGLEPAHFHGGTYDHGKFGASHSIYGSPQRIVWPKVPVNGSPLTELVTSLRALGLSLEFEGEGNHEGIRARVKVAREAN</sequence>
<dbReference type="KEGG" id="bbae:FRD01_10325"/>